<keyword evidence="5" id="KW-0067">ATP-binding</keyword>
<reference evidence="7 8" key="1">
    <citation type="submission" date="2015-06" db="EMBL/GenBank/DDBJ databases">
        <title>Draft genome assembly of filamentous brackish cyanobacterium Limnoraphis robusta strain CS-951.</title>
        <authorList>
            <person name="Willis A."/>
            <person name="Parks M."/>
            <person name="Burford M.A."/>
        </authorList>
    </citation>
    <scope>NUCLEOTIDE SEQUENCE [LARGE SCALE GENOMIC DNA]</scope>
    <source>
        <strain evidence="7 8">CS-951</strain>
    </source>
</reference>
<comment type="similarity">
    <text evidence="1">Belongs to the carbohydrate kinase PfkB family.</text>
</comment>
<protein>
    <submittedName>
        <fullName evidence="7">Fructokinase</fullName>
    </submittedName>
</protein>
<keyword evidence="2" id="KW-0808">Transferase</keyword>
<keyword evidence="4 7" id="KW-0418">Kinase</keyword>
<dbReference type="InterPro" id="IPR011611">
    <property type="entry name" value="PfkB_dom"/>
</dbReference>
<evidence type="ECO:0000256" key="4">
    <source>
        <dbReference type="ARBA" id="ARBA00022777"/>
    </source>
</evidence>
<dbReference type="Gene3D" id="3.40.1190.20">
    <property type="match status" value="1"/>
</dbReference>
<dbReference type="AlphaFoldDB" id="A0A0F5YK10"/>
<dbReference type="GO" id="GO:0005524">
    <property type="term" value="F:ATP binding"/>
    <property type="evidence" value="ECO:0007669"/>
    <property type="project" value="UniProtKB-KW"/>
</dbReference>
<evidence type="ECO:0000256" key="1">
    <source>
        <dbReference type="ARBA" id="ARBA00010688"/>
    </source>
</evidence>
<keyword evidence="3" id="KW-0547">Nucleotide-binding</keyword>
<accession>A0A0F5YK10</accession>
<dbReference type="PANTHER" id="PTHR43085:SF1">
    <property type="entry name" value="PSEUDOURIDINE KINASE-RELATED"/>
    <property type="match status" value="1"/>
</dbReference>
<dbReference type="SUPFAM" id="SSF53613">
    <property type="entry name" value="Ribokinase-like"/>
    <property type="match status" value="1"/>
</dbReference>
<name>A0A0F5YK10_9CYAN</name>
<dbReference type="OrthoDB" id="9813569at2"/>
<dbReference type="InterPro" id="IPR029056">
    <property type="entry name" value="Ribokinase-like"/>
</dbReference>
<comment type="caution">
    <text evidence="7">The sequence shown here is derived from an EMBL/GenBank/DDBJ whole genome shotgun (WGS) entry which is preliminary data.</text>
</comment>
<dbReference type="PATRIC" id="fig|1637645.4.peg.859"/>
<evidence type="ECO:0000256" key="3">
    <source>
        <dbReference type="ARBA" id="ARBA00022741"/>
    </source>
</evidence>
<dbReference type="EMBL" id="LATL02000049">
    <property type="protein sequence ID" value="KKD39216.1"/>
    <property type="molecule type" value="Genomic_DNA"/>
</dbReference>
<gene>
    <name evidence="7" type="ORF">WN50_04660</name>
</gene>
<evidence type="ECO:0000256" key="2">
    <source>
        <dbReference type="ARBA" id="ARBA00022679"/>
    </source>
</evidence>
<dbReference type="PROSITE" id="PS00583">
    <property type="entry name" value="PFKB_KINASES_1"/>
    <property type="match status" value="1"/>
</dbReference>
<evidence type="ECO:0000313" key="8">
    <source>
        <dbReference type="Proteomes" id="UP000033607"/>
    </source>
</evidence>
<sequence>MINPARVLCIGEILFDYLADQPGRSLEQVASWTAYPGGAPANVASGLVKLGIPSALISAVGMDEPGNRLLQLLQQVGVQTSGIQQYSTAPTRQVFVLRSDEGEREFAGFGERQSNEFADTLLQASQIPEKLFLDADFLVLGTLALAYPQSREAIIHALKMADRYNLKILVDINWRPVFWSNPLDARRFIPDLLKQVDFVKLSAEEAELFFNTTDPISIHSQLDSIEGVMITDGQKGCSYSLGEFQGKIPGFAVNVVDTTGAGDAFVAGFIHQIYQYGIRGLNDPETIQKMIIYASAVAALTVTKPGAFTAQPTEAEVEAFLKSF</sequence>
<dbReference type="Pfam" id="PF00294">
    <property type="entry name" value="PfkB"/>
    <property type="match status" value="1"/>
</dbReference>
<proteinExistence type="inferred from homology"/>
<organism evidence="7 8">
    <name type="scientific">Limnoraphis robusta CS-951</name>
    <dbReference type="NCBI Taxonomy" id="1637645"/>
    <lineage>
        <taxon>Bacteria</taxon>
        <taxon>Bacillati</taxon>
        <taxon>Cyanobacteriota</taxon>
        <taxon>Cyanophyceae</taxon>
        <taxon>Oscillatoriophycideae</taxon>
        <taxon>Oscillatoriales</taxon>
        <taxon>Sirenicapillariaceae</taxon>
        <taxon>Limnoraphis</taxon>
    </lineage>
</organism>
<dbReference type="InterPro" id="IPR050306">
    <property type="entry name" value="PfkB_Carbo_kinase"/>
</dbReference>
<dbReference type="PROSITE" id="PS00584">
    <property type="entry name" value="PFKB_KINASES_2"/>
    <property type="match status" value="1"/>
</dbReference>
<evidence type="ECO:0000259" key="6">
    <source>
        <dbReference type="Pfam" id="PF00294"/>
    </source>
</evidence>
<evidence type="ECO:0000256" key="5">
    <source>
        <dbReference type="ARBA" id="ARBA00022840"/>
    </source>
</evidence>
<dbReference type="InterPro" id="IPR002173">
    <property type="entry name" value="Carboh/pur_kinase_PfkB_CS"/>
</dbReference>
<evidence type="ECO:0000313" key="7">
    <source>
        <dbReference type="EMBL" id="KKD39216.1"/>
    </source>
</evidence>
<dbReference type="PANTHER" id="PTHR43085">
    <property type="entry name" value="HEXOKINASE FAMILY MEMBER"/>
    <property type="match status" value="1"/>
</dbReference>
<dbReference type="CDD" id="cd01167">
    <property type="entry name" value="bac_FRK"/>
    <property type="match status" value="1"/>
</dbReference>
<dbReference type="GO" id="GO:0016301">
    <property type="term" value="F:kinase activity"/>
    <property type="evidence" value="ECO:0007669"/>
    <property type="project" value="UniProtKB-KW"/>
</dbReference>
<feature type="domain" description="Carbohydrate kinase PfkB" evidence="6">
    <location>
        <begin position="6"/>
        <end position="313"/>
    </location>
</feature>
<dbReference type="Proteomes" id="UP000033607">
    <property type="component" value="Unassembled WGS sequence"/>
</dbReference>